<comment type="subcellular location">
    <subcellularLocation>
        <location evidence="1">Nucleus</location>
    </subcellularLocation>
</comment>
<feature type="region of interest" description="Disordered" evidence="6">
    <location>
        <begin position="43"/>
        <end position="76"/>
    </location>
</feature>
<dbReference type="CDD" id="cd14688">
    <property type="entry name" value="bZIP_YAP"/>
    <property type="match status" value="1"/>
</dbReference>
<evidence type="ECO:0000256" key="5">
    <source>
        <dbReference type="SAM" id="Coils"/>
    </source>
</evidence>
<dbReference type="PROSITE" id="PS00036">
    <property type="entry name" value="BZIP_BASIC"/>
    <property type="match status" value="1"/>
</dbReference>
<dbReference type="GO" id="GO:0000976">
    <property type="term" value="F:transcription cis-regulatory region binding"/>
    <property type="evidence" value="ECO:0007669"/>
    <property type="project" value="InterPro"/>
</dbReference>
<keyword evidence="5" id="KW-0175">Coiled coil</keyword>
<keyword evidence="9" id="KW-1185">Reference proteome</keyword>
<feature type="region of interest" description="Disordered" evidence="6">
    <location>
        <begin position="242"/>
        <end position="284"/>
    </location>
</feature>
<dbReference type="GO" id="GO:0090575">
    <property type="term" value="C:RNA polymerase II transcription regulator complex"/>
    <property type="evidence" value="ECO:0007669"/>
    <property type="project" value="TreeGrafter"/>
</dbReference>
<dbReference type="KEGG" id="ndi:NDAI_0H01490"/>
<dbReference type="AlphaFoldDB" id="G0WEW2"/>
<evidence type="ECO:0000256" key="4">
    <source>
        <dbReference type="ARBA" id="ARBA00023242"/>
    </source>
</evidence>
<dbReference type="Pfam" id="PF00170">
    <property type="entry name" value="bZIP_1"/>
    <property type="match status" value="1"/>
</dbReference>
<dbReference type="Proteomes" id="UP000000689">
    <property type="component" value="Chromosome 8"/>
</dbReference>
<feature type="domain" description="BZIP" evidence="7">
    <location>
        <begin position="80"/>
        <end position="95"/>
    </location>
</feature>
<dbReference type="InterPro" id="IPR050936">
    <property type="entry name" value="AP-1-like"/>
</dbReference>
<reference evidence="8 9" key="1">
    <citation type="journal article" date="2011" name="Proc. Natl. Acad. Sci. U.S.A.">
        <title>Evolutionary erosion of yeast sex chromosomes by mating-type switching accidents.</title>
        <authorList>
            <person name="Gordon J.L."/>
            <person name="Armisen D."/>
            <person name="Proux-Wera E."/>
            <person name="Oheigeartaigh S.S."/>
            <person name="Byrne K.P."/>
            <person name="Wolfe K.H."/>
        </authorList>
    </citation>
    <scope>NUCLEOTIDE SEQUENCE [LARGE SCALE GENOMIC DNA]</scope>
    <source>
        <strain evidence="9">ATCC 10597 / BCRC 20456 / CBS 421 / NBRC 0211 / NRRL Y-12639</strain>
    </source>
</reference>
<evidence type="ECO:0000256" key="1">
    <source>
        <dbReference type="ARBA" id="ARBA00004123"/>
    </source>
</evidence>
<gene>
    <name evidence="8" type="primary">NDAI0H01490</name>
    <name evidence="8" type="ordered locus">NDAI_0H01490</name>
</gene>
<evidence type="ECO:0000256" key="6">
    <source>
        <dbReference type="SAM" id="MobiDB-lite"/>
    </source>
</evidence>
<feature type="compositionally biased region" description="Low complexity" evidence="6">
    <location>
        <begin position="259"/>
        <end position="272"/>
    </location>
</feature>
<dbReference type="Gene3D" id="1.20.5.170">
    <property type="match status" value="1"/>
</dbReference>
<dbReference type="OMA" id="CICHNES"/>
<dbReference type="SUPFAM" id="SSF57959">
    <property type="entry name" value="Leucine zipper domain"/>
    <property type="match status" value="1"/>
</dbReference>
<keyword evidence="2" id="KW-0805">Transcription regulation</keyword>
<evidence type="ECO:0000313" key="9">
    <source>
        <dbReference type="Proteomes" id="UP000000689"/>
    </source>
</evidence>
<dbReference type="SMART" id="SM00338">
    <property type="entry name" value="BRLZ"/>
    <property type="match status" value="1"/>
</dbReference>
<dbReference type="InterPro" id="IPR046347">
    <property type="entry name" value="bZIP_sf"/>
</dbReference>
<dbReference type="PANTHER" id="PTHR40621">
    <property type="entry name" value="TRANSCRIPTION FACTOR KAPC-RELATED"/>
    <property type="match status" value="1"/>
</dbReference>
<sequence length="444" mass="50203">MDENSAVEMKYANLKPKSSPDNNNAISKIRVSKNWKLPPRLNTVKRSSSAGKCPISTANSPNNSNNIDISAEDENEDEMKKKIQNRDAQRAYRERKANRMKNLEDTVDSLQILVKTWQQKYKNIEKRLIISEKKFEDSTKENQILKESLLQMKNGLMCNICLKPISEPQQKLLPMSEQQQSAVQPVRYEMDRDANIQVDRQASPSSFPIIEQETPPKVSLTRGKDLQKMIEDFRPMKAAVLKNMRISKPKKSSTKMDNSKQISSKLQLNLSQKSRDNSSMKSSEVFTVTTANKIVDAEKKEGAMTDEHKSHHPLHSASKCGFCNEGTSCVCNELEATENATPLDRISSFSPLVNGDDLSNDRRNNDSNNTGKLIFDSHCSATPESCTKCANIDETCLKPITNNNNNSNKINNLDVDFNMNEVSINSNAFSRIRKQMQKNDSMKK</sequence>
<dbReference type="InterPro" id="IPR004827">
    <property type="entry name" value="bZIP"/>
</dbReference>
<evidence type="ECO:0000313" key="8">
    <source>
        <dbReference type="EMBL" id="CCD26323.1"/>
    </source>
</evidence>
<protein>
    <recommendedName>
        <fullName evidence="7">BZIP domain-containing protein</fullName>
    </recommendedName>
</protein>
<dbReference type="HOGENOM" id="CLU_616899_0_0_1"/>
<feature type="region of interest" description="Disordered" evidence="6">
    <location>
        <begin position="346"/>
        <end position="365"/>
    </location>
</feature>
<evidence type="ECO:0000259" key="7">
    <source>
        <dbReference type="PROSITE" id="PS00036"/>
    </source>
</evidence>
<dbReference type="RefSeq" id="XP_003671566.1">
    <property type="nucleotide sequence ID" value="XM_003671518.1"/>
</dbReference>
<feature type="compositionally biased region" description="Low complexity" evidence="6">
    <location>
        <begin position="55"/>
        <end position="69"/>
    </location>
</feature>
<feature type="coiled-coil region" evidence="5">
    <location>
        <begin position="93"/>
        <end position="134"/>
    </location>
</feature>
<dbReference type="PANTHER" id="PTHR40621:SF6">
    <property type="entry name" value="AP-1-LIKE TRANSCRIPTION FACTOR YAP1-RELATED"/>
    <property type="match status" value="1"/>
</dbReference>
<proteinExistence type="predicted"/>
<dbReference type="EMBL" id="HE580274">
    <property type="protein sequence ID" value="CCD26323.1"/>
    <property type="molecule type" value="Genomic_DNA"/>
</dbReference>
<dbReference type="eggNOG" id="ENOG502QUE5">
    <property type="taxonomic scope" value="Eukaryota"/>
</dbReference>
<evidence type="ECO:0000256" key="3">
    <source>
        <dbReference type="ARBA" id="ARBA00023163"/>
    </source>
</evidence>
<feature type="region of interest" description="Disordered" evidence="6">
    <location>
        <begin position="1"/>
        <end position="27"/>
    </location>
</feature>
<name>G0WEW2_NAUDC</name>
<evidence type="ECO:0000256" key="2">
    <source>
        <dbReference type="ARBA" id="ARBA00023015"/>
    </source>
</evidence>
<keyword evidence="3" id="KW-0804">Transcription</keyword>
<keyword evidence="4" id="KW-0539">Nucleus</keyword>
<dbReference type="STRING" id="1071378.G0WEW2"/>
<accession>G0WEW2</accession>
<dbReference type="GO" id="GO:0001228">
    <property type="term" value="F:DNA-binding transcription activator activity, RNA polymerase II-specific"/>
    <property type="evidence" value="ECO:0007669"/>
    <property type="project" value="TreeGrafter"/>
</dbReference>
<dbReference type="OrthoDB" id="2285533at2759"/>
<organism evidence="8 9">
    <name type="scientific">Naumovozyma dairenensis (strain ATCC 10597 / BCRC 20456 / CBS 421 / NBRC 0211 / NRRL Y-12639)</name>
    <name type="common">Saccharomyces dairenensis</name>
    <dbReference type="NCBI Taxonomy" id="1071378"/>
    <lineage>
        <taxon>Eukaryota</taxon>
        <taxon>Fungi</taxon>
        <taxon>Dikarya</taxon>
        <taxon>Ascomycota</taxon>
        <taxon>Saccharomycotina</taxon>
        <taxon>Saccharomycetes</taxon>
        <taxon>Saccharomycetales</taxon>
        <taxon>Saccharomycetaceae</taxon>
        <taxon>Naumovozyma</taxon>
    </lineage>
</organism>
<dbReference type="GeneID" id="11496133"/>